<dbReference type="EMBL" id="LWBO01000084">
    <property type="protein sequence ID" value="OQP39105.1"/>
    <property type="molecule type" value="Genomic_DNA"/>
</dbReference>
<proteinExistence type="predicted"/>
<gene>
    <name evidence="1" type="ORF">A4D02_17365</name>
</gene>
<evidence type="ECO:0000313" key="1">
    <source>
        <dbReference type="EMBL" id="OQP39105.1"/>
    </source>
</evidence>
<keyword evidence="2" id="KW-1185">Reference proteome</keyword>
<dbReference type="RefSeq" id="WP_014217133.1">
    <property type="nucleotide sequence ID" value="NZ_LWBO01000084.1"/>
</dbReference>
<comment type="caution">
    <text evidence="1">The sequence shown here is derived from an EMBL/GenBank/DDBJ whole genome shotgun (WGS) entry which is preliminary data.</text>
</comment>
<reference evidence="1 2" key="1">
    <citation type="submission" date="2016-04" db="EMBL/GenBank/DDBJ databases">
        <authorList>
            <person name="Chen L."/>
            <person name="Zhuang W."/>
            <person name="Wang G."/>
        </authorList>
    </citation>
    <scope>NUCLEOTIDE SEQUENCE [LARGE SCALE GENOMIC DNA]</scope>
    <source>
        <strain evidence="2">GR20</strain>
    </source>
</reference>
<organism evidence="1 2">
    <name type="scientific">Niastella koreensis</name>
    <dbReference type="NCBI Taxonomy" id="354356"/>
    <lineage>
        <taxon>Bacteria</taxon>
        <taxon>Pseudomonadati</taxon>
        <taxon>Bacteroidota</taxon>
        <taxon>Chitinophagia</taxon>
        <taxon>Chitinophagales</taxon>
        <taxon>Chitinophagaceae</taxon>
        <taxon>Niastella</taxon>
    </lineage>
</organism>
<protein>
    <submittedName>
        <fullName evidence="1">Uncharacterized protein</fullName>
    </submittedName>
</protein>
<evidence type="ECO:0000313" key="2">
    <source>
        <dbReference type="Proteomes" id="UP000192277"/>
    </source>
</evidence>
<accession>A0ABX3NNJ1</accession>
<dbReference type="Proteomes" id="UP000192277">
    <property type="component" value="Unassembled WGS sequence"/>
</dbReference>
<name>A0ABX3NNJ1_9BACT</name>
<sequence>MKLLMVTCLKESCNAVAQLFGKASIQVFSMTDVIGKKDGHQASLVDNWFSSGEEEYDSAIIFSFTNEGNAEKAMSLIDEYNDSVSNNFPIRAFVLPVERSNF</sequence>